<comment type="caution">
    <text evidence="3">The sequence shown here is derived from an EMBL/GenBank/DDBJ whole genome shotgun (WGS) entry which is preliminary data.</text>
</comment>
<dbReference type="EMBL" id="JAWHQM010000008">
    <property type="protein sequence ID" value="KAK5628514.1"/>
    <property type="molecule type" value="Genomic_DNA"/>
</dbReference>
<feature type="region of interest" description="Disordered" evidence="1">
    <location>
        <begin position="869"/>
        <end position="936"/>
    </location>
</feature>
<dbReference type="SMART" id="SM00355">
    <property type="entry name" value="ZnF_C2H2"/>
    <property type="match status" value="2"/>
</dbReference>
<dbReference type="Proteomes" id="UP001305414">
    <property type="component" value="Unassembled WGS sequence"/>
</dbReference>
<feature type="region of interest" description="Disordered" evidence="1">
    <location>
        <begin position="324"/>
        <end position="345"/>
    </location>
</feature>
<feature type="compositionally biased region" description="Polar residues" evidence="1">
    <location>
        <begin position="291"/>
        <end position="304"/>
    </location>
</feature>
<feature type="compositionally biased region" description="Polar residues" evidence="1">
    <location>
        <begin position="327"/>
        <end position="345"/>
    </location>
</feature>
<feature type="region of interest" description="Disordered" evidence="1">
    <location>
        <begin position="291"/>
        <end position="312"/>
    </location>
</feature>
<feature type="region of interest" description="Disordered" evidence="1">
    <location>
        <begin position="1"/>
        <end position="49"/>
    </location>
</feature>
<dbReference type="AlphaFoldDB" id="A0AAN7UMQ3"/>
<sequence length="1020" mass="114199">MEKSLATGAESKSVEDESVDTDPRPGQPSTAHSTRPSRMRRHSEASVRSESCTRAPISCVSRRSMSGDDCARQRFIVWAAVKRNRSTRMAFSERLRCPLLRCGEHFEGHEDMLRHLADCQHLATGEYVCYECMKVERFNDKKCTCCLGQPTKRRRIINMAKNFFSNIGSAKARRENLNPSTNMPQSSPPIHEALVGDTHGRFNQAQMGESISQEESVIATEQLASEQPQLELNGAELLELDSTPVLPTVELAAVNYDAHHTGILDSLDSYAETRPTPLSPIPNLIPKPQRSQGLPTMLQSHTGTSGNGRRPSLALNTQIDHYRTKPHTTYLSPSSPLRTSSNGISPVTPWSAMSKSSAIWSTDSGRDTMLASPITPLSVNAHRTILQEGRMFSTEKDIDVLACSEDPCCYTQGNGPDLPGDIQLPSSIPRLLSDPLLFPYDPNDSHLWLSSMDTEISLSTSVNMMFTDQDAKTTISRDFLGPQISGSEAKALVEQVWVALSQHFSNSVSELSRLQHNPLADSFRAYTPRTVASEGLARFRRALSPQYSARPDPLEYLCFVHLIYAISLITYEDNLLARSNKLYEQAIAYSSLFDGTQRDNYFQIVTTIWHQYSPESSSRGRSRDSTNRPTVDKGKEPDYQTSSIPVANSDPLVITGQNFLDELERIMVNGNIQQPLEVLSSELWSSHLTPNQPNLQGPNPLTIASTFLVQDLCRRYHDAEDFLPKLTAIGSNVRAGYYVTIRKLELDLIQTGKNYFTSNDSLDQYTLQVRDLCDQIYSQSGTRSRSDYHLLGISLVDSLVRSVAREPHQPQQPQQGQSEYPIMSYPYEDEFLREFKTFDWNYPMISTTQQSGGVADYTPLDLGTLQPVTADTSHLPMRSDASETPSDTYTVSSAPLSDAPPDIPTPKTFRPTPPVTAQGEGSETLHHSTLASSGQKVEANERCEICGYRPKGDPQWFKGSMAKHKKMQHSTNPPIIYKCPFPGCNSEYKNRRDNLRQHQIEKNHFVGDERQVRRKRKERS</sequence>
<proteinExistence type="predicted"/>
<reference evidence="3 4" key="1">
    <citation type="submission" date="2023-10" db="EMBL/GenBank/DDBJ databases">
        <title>Draft genome sequence of Xylaria bambusicola isolate GMP-LS, the root and basal stem rot pathogen of sugarcane in Indonesia.</title>
        <authorList>
            <person name="Selvaraj P."/>
            <person name="Muralishankar V."/>
            <person name="Muruganantham S."/>
            <person name="Sp S."/>
            <person name="Haryani S."/>
            <person name="Lau K.J.X."/>
            <person name="Naqvi N.I."/>
        </authorList>
    </citation>
    <scope>NUCLEOTIDE SEQUENCE [LARGE SCALE GENOMIC DNA]</scope>
    <source>
        <strain evidence="3">GMP-LS</strain>
    </source>
</reference>
<name>A0AAN7UMQ3_9PEZI</name>
<evidence type="ECO:0000313" key="4">
    <source>
        <dbReference type="Proteomes" id="UP001305414"/>
    </source>
</evidence>
<gene>
    <name evidence="3" type="ORF">RRF57_004229</name>
</gene>
<feature type="compositionally biased region" description="Polar residues" evidence="1">
    <location>
        <begin position="882"/>
        <end position="895"/>
    </location>
</feature>
<evidence type="ECO:0000313" key="3">
    <source>
        <dbReference type="EMBL" id="KAK5628514.1"/>
    </source>
</evidence>
<feature type="domain" description="C2H2-type" evidence="2">
    <location>
        <begin position="97"/>
        <end position="121"/>
    </location>
</feature>
<feature type="region of interest" description="Disordered" evidence="1">
    <location>
        <begin position="614"/>
        <end position="646"/>
    </location>
</feature>
<keyword evidence="4" id="KW-1185">Reference proteome</keyword>
<dbReference type="PROSITE" id="PS00028">
    <property type="entry name" value="ZINC_FINGER_C2H2_1"/>
    <property type="match status" value="1"/>
</dbReference>
<feature type="compositionally biased region" description="Basic and acidic residues" evidence="1">
    <location>
        <begin position="621"/>
        <end position="638"/>
    </location>
</feature>
<organism evidence="3 4">
    <name type="scientific">Xylaria bambusicola</name>
    <dbReference type="NCBI Taxonomy" id="326684"/>
    <lineage>
        <taxon>Eukaryota</taxon>
        <taxon>Fungi</taxon>
        <taxon>Dikarya</taxon>
        <taxon>Ascomycota</taxon>
        <taxon>Pezizomycotina</taxon>
        <taxon>Sordariomycetes</taxon>
        <taxon>Xylariomycetidae</taxon>
        <taxon>Xylariales</taxon>
        <taxon>Xylariaceae</taxon>
        <taxon>Xylaria</taxon>
    </lineage>
</organism>
<dbReference type="InterPro" id="IPR013087">
    <property type="entry name" value="Znf_C2H2_type"/>
</dbReference>
<evidence type="ECO:0000256" key="1">
    <source>
        <dbReference type="SAM" id="MobiDB-lite"/>
    </source>
</evidence>
<accession>A0AAN7UMQ3</accession>
<protein>
    <recommendedName>
        <fullName evidence="2">C2H2-type domain-containing protein</fullName>
    </recommendedName>
</protein>
<evidence type="ECO:0000259" key="2">
    <source>
        <dbReference type="PROSITE" id="PS00028"/>
    </source>
</evidence>